<dbReference type="Proteomes" id="UP001155040">
    <property type="component" value="Unassembled WGS sequence"/>
</dbReference>
<feature type="signal peptide" evidence="1">
    <location>
        <begin position="1"/>
        <end position="23"/>
    </location>
</feature>
<dbReference type="RefSeq" id="WP_259068356.1">
    <property type="nucleotide sequence ID" value="NZ_JANTZC010000002.1"/>
</dbReference>
<name>A0A9X2UK98_9BACT</name>
<accession>A0A9X2UK98</accession>
<evidence type="ECO:0000256" key="1">
    <source>
        <dbReference type="SAM" id="SignalP"/>
    </source>
</evidence>
<keyword evidence="1" id="KW-0732">Signal</keyword>
<feature type="chain" id="PRO_5040744653" description="TonB-dependent receptor plug domain-containing protein" evidence="1">
    <location>
        <begin position="24"/>
        <end position="281"/>
    </location>
</feature>
<dbReference type="InterPro" id="IPR012910">
    <property type="entry name" value="Plug_dom"/>
</dbReference>
<proteinExistence type="predicted"/>
<dbReference type="EMBL" id="JANUBF010000006">
    <property type="protein sequence ID" value="MCS4036212.1"/>
    <property type="molecule type" value="Genomic_DNA"/>
</dbReference>
<feature type="domain" description="TonB-dependent receptor plug" evidence="2">
    <location>
        <begin position="139"/>
        <end position="220"/>
    </location>
</feature>
<sequence length="281" mass="30112">MRLYRVLILAACCWLLGTAPAHAQTWGTVTGTVTDSVQGAPLPGVTVLVEGTDFGTATSADGRYRLELPTGRYTLRFSAVGFATRVDSVTVAEGTTRLDATLASTVLKMDELTVTDGAVPNRPGVYKVDPADVQNMPTPFKDGFRALKTTPGVATNNELTQQYSVRGGGYNENLVFINGFEIFFPFRPRQGEQEGMGLLNPALASDITFYTGGFPPEYGGKLSSALDVQYVRPESDPLSGSVDLSTLDASAHLQSSALGGDLGWGFGMRRAQPGRFLERRT</sequence>
<dbReference type="InterPro" id="IPR008969">
    <property type="entry name" value="CarboxyPept-like_regulatory"/>
</dbReference>
<dbReference type="SUPFAM" id="SSF49464">
    <property type="entry name" value="Carboxypeptidase regulatory domain-like"/>
    <property type="match status" value="1"/>
</dbReference>
<evidence type="ECO:0000313" key="3">
    <source>
        <dbReference type="EMBL" id="MCS4036212.1"/>
    </source>
</evidence>
<comment type="caution">
    <text evidence="3">The sequence shown here is derived from an EMBL/GenBank/DDBJ whole genome shotgun (WGS) entry which is preliminary data.</text>
</comment>
<dbReference type="Gene3D" id="2.60.40.1120">
    <property type="entry name" value="Carboxypeptidase-like, regulatory domain"/>
    <property type="match status" value="1"/>
</dbReference>
<dbReference type="Pfam" id="PF07715">
    <property type="entry name" value="Plug"/>
    <property type="match status" value="1"/>
</dbReference>
<evidence type="ECO:0000313" key="4">
    <source>
        <dbReference type="Proteomes" id="UP001155040"/>
    </source>
</evidence>
<dbReference type="Pfam" id="PF13715">
    <property type="entry name" value="CarbopepD_reg_2"/>
    <property type="match status" value="1"/>
</dbReference>
<dbReference type="AlphaFoldDB" id="A0A9X2UK98"/>
<reference evidence="3" key="1">
    <citation type="submission" date="2022-08" db="EMBL/GenBank/DDBJ databases">
        <title>Genomic Encyclopedia of Type Strains, Phase V (KMG-V): Genome sequencing to study the core and pangenomes of soil and plant-associated prokaryotes.</title>
        <authorList>
            <person name="Whitman W."/>
        </authorList>
    </citation>
    <scope>NUCLEOTIDE SEQUENCE</scope>
    <source>
        <strain evidence="3">SP3012</strain>
    </source>
</reference>
<organism evidence="3 4">
    <name type="scientific">Salinibacter ruber</name>
    <dbReference type="NCBI Taxonomy" id="146919"/>
    <lineage>
        <taxon>Bacteria</taxon>
        <taxon>Pseudomonadati</taxon>
        <taxon>Rhodothermota</taxon>
        <taxon>Rhodothermia</taxon>
        <taxon>Rhodothermales</taxon>
        <taxon>Salinibacteraceae</taxon>
        <taxon>Salinibacter</taxon>
    </lineage>
</organism>
<evidence type="ECO:0000259" key="2">
    <source>
        <dbReference type="Pfam" id="PF07715"/>
    </source>
</evidence>
<protein>
    <recommendedName>
        <fullName evidence="2">TonB-dependent receptor plug domain-containing protein</fullName>
    </recommendedName>
</protein>
<dbReference type="SUPFAM" id="SSF56935">
    <property type="entry name" value="Porins"/>
    <property type="match status" value="1"/>
</dbReference>
<gene>
    <name evidence="3" type="ORF">GGQ01_001267</name>
</gene>